<dbReference type="InterPro" id="IPR027417">
    <property type="entry name" value="P-loop_NTPase"/>
</dbReference>
<organism evidence="3">
    <name type="scientific">marine sediment metagenome</name>
    <dbReference type="NCBI Taxonomy" id="412755"/>
    <lineage>
        <taxon>unclassified sequences</taxon>
        <taxon>metagenomes</taxon>
        <taxon>ecological metagenomes</taxon>
    </lineage>
</organism>
<feature type="coiled-coil region" evidence="1">
    <location>
        <begin position="67"/>
        <end position="191"/>
    </location>
</feature>
<feature type="domain" description="Protein CR006 P-loop" evidence="2">
    <location>
        <begin position="2"/>
        <end position="284"/>
    </location>
</feature>
<name>X1GUA6_9ZZZZ</name>
<comment type="caution">
    <text evidence="3">The sequence shown here is derived from an EMBL/GenBank/DDBJ whole genome shotgun (WGS) entry which is preliminary data.</text>
</comment>
<dbReference type="Gene3D" id="3.40.50.300">
    <property type="entry name" value="P-loop containing nucleotide triphosphate hydrolases"/>
    <property type="match status" value="1"/>
</dbReference>
<feature type="non-terminal residue" evidence="3">
    <location>
        <position position="286"/>
    </location>
</feature>
<dbReference type="AlphaFoldDB" id="X1GUA6"/>
<dbReference type="InterPro" id="IPR026866">
    <property type="entry name" value="CR006_AAA"/>
</dbReference>
<protein>
    <recommendedName>
        <fullName evidence="2">Protein CR006 P-loop domain-containing protein</fullName>
    </recommendedName>
</protein>
<feature type="non-terminal residue" evidence="3">
    <location>
        <position position="1"/>
    </location>
</feature>
<sequence>GKLPEDLIAKLNKHFSDEYESILSEIDNFKTMLEDKKITVDIKDKARFYNQYRNEYSELSKLFITQSKKYNMIIDTMENKLKEKEKNPFKKVLIGEIIDNSSKIKDAIAKINGVIKRHNQRTEQFENEKAEAKEKLLKHYTAEFIQDSNYYGVCKEIEELKTKIDKTNKNIQTIENEISQIESQLSDASKGAETINKYLKSYFGRDDIQIEAKGEKQFKLIRLGKPAENLSEGEKTAISFAYFVSKIHDKNTDLTKAIVFIDDPVCSLDNNHLFHTFSMIKNTFKD</sequence>
<evidence type="ECO:0000313" key="3">
    <source>
        <dbReference type="EMBL" id="GAH61471.1"/>
    </source>
</evidence>
<evidence type="ECO:0000259" key="2">
    <source>
        <dbReference type="Pfam" id="PF13166"/>
    </source>
</evidence>
<gene>
    <name evidence="3" type="ORF">S03H2_33332</name>
</gene>
<accession>X1GUA6</accession>
<proteinExistence type="predicted"/>
<keyword evidence="1" id="KW-0175">Coiled coil</keyword>
<dbReference type="EMBL" id="BARU01020281">
    <property type="protein sequence ID" value="GAH61471.1"/>
    <property type="molecule type" value="Genomic_DNA"/>
</dbReference>
<dbReference type="SUPFAM" id="SSF52540">
    <property type="entry name" value="P-loop containing nucleoside triphosphate hydrolases"/>
    <property type="match status" value="1"/>
</dbReference>
<reference evidence="3" key="1">
    <citation type="journal article" date="2014" name="Front. Microbiol.">
        <title>High frequency of phylogenetically diverse reductive dehalogenase-homologous genes in deep subseafloor sedimentary metagenomes.</title>
        <authorList>
            <person name="Kawai M."/>
            <person name="Futagami T."/>
            <person name="Toyoda A."/>
            <person name="Takaki Y."/>
            <person name="Nishi S."/>
            <person name="Hori S."/>
            <person name="Arai W."/>
            <person name="Tsubouchi T."/>
            <person name="Morono Y."/>
            <person name="Uchiyama I."/>
            <person name="Ito T."/>
            <person name="Fujiyama A."/>
            <person name="Inagaki F."/>
            <person name="Takami H."/>
        </authorList>
    </citation>
    <scope>NUCLEOTIDE SEQUENCE</scope>
    <source>
        <strain evidence="3">Expedition CK06-06</strain>
    </source>
</reference>
<dbReference type="Pfam" id="PF13166">
    <property type="entry name" value="AAA_13"/>
    <property type="match status" value="1"/>
</dbReference>
<evidence type="ECO:0000256" key="1">
    <source>
        <dbReference type="SAM" id="Coils"/>
    </source>
</evidence>